<sequence>MNDFSQAIVALIEYHNQPTALGWFRKVDRRNFHLQQLPLNEVEFALLMSDFFSTFGVSAEHYNEARYFPASAPRRFLPDRRFSAGTYCPLTVAMLCEAARQGHWPEND</sequence>
<reference evidence="1 2" key="1">
    <citation type="submission" date="2019-06" db="EMBL/GenBank/DDBJ databases">
        <title>Taxogenomics and systematics of the genus Pantoea.</title>
        <authorList>
            <person name="Tambong J.T."/>
        </authorList>
    </citation>
    <scope>NUCLEOTIDE SEQUENCE [LARGE SCALE GENOMIC DNA]</scope>
    <source>
        <strain evidence="1 2">LMG 24197</strain>
    </source>
</reference>
<dbReference type="InterPro" id="IPR010862">
    <property type="entry name" value="DUF1493"/>
</dbReference>
<accession>A0ABY2ZC47</accession>
<dbReference type="Pfam" id="PF07377">
    <property type="entry name" value="DUF1493"/>
    <property type="match status" value="1"/>
</dbReference>
<proteinExistence type="predicted"/>
<evidence type="ECO:0000313" key="2">
    <source>
        <dbReference type="Proteomes" id="UP000315469"/>
    </source>
</evidence>
<protein>
    <submittedName>
        <fullName evidence="1">DUF1493 family protein</fullName>
    </submittedName>
</protein>
<gene>
    <name evidence="1" type="ORF">FJW02_19515</name>
</gene>
<keyword evidence="2" id="KW-1185">Reference proteome</keyword>
<organism evidence="1 2">
    <name type="scientific">Pantoea eucalypti</name>
    <dbReference type="NCBI Taxonomy" id="470933"/>
    <lineage>
        <taxon>Bacteria</taxon>
        <taxon>Pseudomonadati</taxon>
        <taxon>Pseudomonadota</taxon>
        <taxon>Gammaproteobacteria</taxon>
        <taxon>Enterobacterales</taxon>
        <taxon>Erwiniaceae</taxon>
        <taxon>Pantoea</taxon>
    </lineage>
</organism>
<evidence type="ECO:0000313" key="1">
    <source>
        <dbReference type="EMBL" id="TPV30833.1"/>
    </source>
</evidence>
<dbReference type="RefSeq" id="WP_140916463.1">
    <property type="nucleotide sequence ID" value="NZ_CP045720.1"/>
</dbReference>
<dbReference type="GeneID" id="90521528"/>
<dbReference type="Proteomes" id="UP000315469">
    <property type="component" value="Unassembled WGS sequence"/>
</dbReference>
<name>A0ABY2ZC47_9GAMM</name>
<comment type="caution">
    <text evidence="1">The sequence shown here is derived from an EMBL/GenBank/DDBJ whole genome shotgun (WGS) entry which is preliminary data.</text>
</comment>
<dbReference type="EMBL" id="VHJB01000087">
    <property type="protein sequence ID" value="TPV30833.1"/>
    <property type="molecule type" value="Genomic_DNA"/>
</dbReference>